<dbReference type="AlphaFoldDB" id="A0A0N4UFA9"/>
<protein>
    <submittedName>
        <fullName evidence="1 4">Uncharacterized protein</fullName>
    </submittedName>
</protein>
<proteinExistence type="predicted"/>
<name>A0A0N4UFA9_DRAME</name>
<evidence type="ECO:0000313" key="2">
    <source>
        <dbReference type="Proteomes" id="UP000038040"/>
    </source>
</evidence>
<keyword evidence="3" id="KW-1185">Reference proteome</keyword>
<dbReference type="EMBL" id="UYYG01000012">
    <property type="protein sequence ID" value="VDN51075.1"/>
    <property type="molecule type" value="Genomic_DNA"/>
</dbReference>
<evidence type="ECO:0000313" key="4">
    <source>
        <dbReference type="WBParaSite" id="DME_0000610901-mRNA-1"/>
    </source>
</evidence>
<accession>A0A0N4UFA9</accession>
<gene>
    <name evidence="1" type="ORF">DME_LOCUS1048</name>
</gene>
<sequence length="69" mass="8086">MIRANQNDDENRSQKATKQINISRYAGDQPLLLPPIPFAAKFARQLIKRTMRVREEEIDTYGRSRLVQK</sequence>
<dbReference type="Proteomes" id="UP000274756">
    <property type="component" value="Unassembled WGS sequence"/>
</dbReference>
<evidence type="ECO:0000313" key="1">
    <source>
        <dbReference type="EMBL" id="VDN51075.1"/>
    </source>
</evidence>
<evidence type="ECO:0000313" key="3">
    <source>
        <dbReference type="Proteomes" id="UP000274756"/>
    </source>
</evidence>
<reference evidence="4" key="1">
    <citation type="submission" date="2017-02" db="UniProtKB">
        <authorList>
            <consortium name="WormBaseParasite"/>
        </authorList>
    </citation>
    <scope>IDENTIFICATION</scope>
</reference>
<dbReference type="Proteomes" id="UP000038040">
    <property type="component" value="Unplaced"/>
</dbReference>
<organism evidence="2 4">
    <name type="scientific">Dracunculus medinensis</name>
    <name type="common">Guinea worm</name>
    <dbReference type="NCBI Taxonomy" id="318479"/>
    <lineage>
        <taxon>Eukaryota</taxon>
        <taxon>Metazoa</taxon>
        <taxon>Ecdysozoa</taxon>
        <taxon>Nematoda</taxon>
        <taxon>Chromadorea</taxon>
        <taxon>Rhabditida</taxon>
        <taxon>Spirurina</taxon>
        <taxon>Dracunculoidea</taxon>
        <taxon>Dracunculidae</taxon>
        <taxon>Dracunculus</taxon>
    </lineage>
</organism>
<dbReference type="WBParaSite" id="DME_0000610901-mRNA-1">
    <property type="protein sequence ID" value="DME_0000610901-mRNA-1"/>
    <property type="gene ID" value="DME_0000610901"/>
</dbReference>
<reference evidence="1 3" key="2">
    <citation type="submission" date="2018-11" db="EMBL/GenBank/DDBJ databases">
        <authorList>
            <consortium name="Pathogen Informatics"/>
        </authorList>
    </citation>
    <scope>NUCLEOTIDE SEQUENCE [LARGE SCALE GENOMIC DNA]</scope>
</reference>